<dbReference type="PANTHER" id="PTHR12302:SF2">
    <property type="entry name" value="STAPHYLOCOCCAL NUCLEASE DOMAIN-CONTAINING PROTEIN 1"/>
    <property type="match status" value="1"/>
</dbReference>
<sequence length="1389" mass="155015">MPLEARVKSVLSGDTVVLSHINNPGQERILSLAYVSAPRLRREGDEPYGFHSREFLRELLVGKVVQFQILYTIPTGAKRDYGTIKLPTFDVSLPDISVQEGWTRVREEAGKRSDESEETVAYLQRLRALEEHAQTEGKGTWAGTESGRTETTYELSDPKALVDEWKDKHLEGIVERVLNGDRLIVRLLLSSEEHLQVVAAMAGVRAPAAKRVTADGKEQSAEPYGDEAFQFVESRILQRKVQVNLLGVTPQGQLIASVLHPNGNVAKFLLEAGLARCHDHHSALLGTEMAAFRRAEKVAKDARVGIFTGLVAPKGPAGGAEDYVVGRVLNADTLFIRNKAGQEKKIQLSSVRQPKPSDPKQAPFAADAKEFVRKRIIGKHVKVTINGKKPATEGYEEREVATVVQGNTNIALALVQAGYASVIRHRQDDEDRSPEYDNLMLAEAEAQAEGKGMWAAKPPKPKQYQDYSESVQKAKMEVSILQRQKRVPAIVDFVKSGSRFTVLVPRENAKLTLVLSGIRAPRSARNPGEASEPCGQEAHDLANKRCMQRDVEIDVETIDKVGGFIGTLYVNKENFTKVLLEEGLATVHAYSAEQSGHATEYFAAEQRAKEARKGLWHDWDPSKDIVEDEEEPANSNNNTDTEVAQRRKDYRDVMVTYVDPTTGRVKVQQIGTGTSALTELMSAFRSFHLNKANDTPLPGPPKAGDFVAAKFTEDNEWYRAKVRRNDRENQQAEVVYIDFGNSEVLPWSRLRPLSQPQFSVQKLRAQAADAVLSFVQFPGAEDYLQDAVSFLEDQVYNRELVANVDYVSPDGTLHVTLLDPTESKNLDHSINADIVREGLAMVPRKLKAWERAATETVSHLRSVEEEAKQERRDDISGCYLRDCPMRRIAFPDFAAIRRSRRLLNLKQGLVTGLKHKTITDFRRRRAQLFQGPASSSILPPLQSPNPKHTQSPQSSTMPFWGTKSSQPAAESDAKSTQDATDPINDPVASASQAAGTAWLAGHLHHLTDDQEKKLEDFKKLCEEKGYYKPERDGEKASHDDATMLRFLRARKFDVDGAWGQFKDTEEWRRDNAIESLYENIDVDSYDAARRMYPQWTGRRDRRGIPVYVFEIKHLNSKNMAAYNETMSSSTTAETHQSSTVPQRLLRLFALYENLLNFVMPLCSKLPRPNPETPIVTSTNIVDVSGVGLKQFWNLKGHMQDASVLATAHYPETLDRIFLSSKIIGAPSFFPTVWGWIKRWFDPGTTSKIFILSAAEVKPTLTAFMDPSSIPKQYGGDLDWQWGDMPYLDEEARKVVGVLETPPAEGETKPDFIKGPVLFKDDHVEVLGKVNGESRKSNIPVGATPAQSNNNASPAQAEKPTEQEQTSENEKVPLQEPAPTSETETQPVTA</sequence>
<evidence type="ECO:0000256" key="2">
    <source>
        <dbReference type="ARBA" id="ARBA00013404"/>
    </source>
</evidence>
<dbReference type="InterPro" id="IPR035437">
    <property type="entry name" value="SNase_OB-fold_sf"/>
</dbReference>
<dbReference type="SMART" id="SM00318">
    <property type="entry name" value="SNc"/>
    <property type="match status" value="4"/>
</dbReference>
<dbReference type="Gene3D" id="2.40.50.90">
    <property type="match status" value="5"/>
</dbReference>
<organism evidence="11 12">
    <name type="scientific">Aspergillus eucalypticola (strain CBS 122712 / IBT 29274)</name>
    <dbReference type="NCBI Taxonomy" id="1448314"/>
    <lineage>
        <taxon>Eukaryota</taxon>
        <taxon>Fungi</taxon>
        <taxon>Dikarya</taxon>
        <taxon>Ascomycota</taxon>
        <taxon>Pezizomycotina</taxon>
        <taxon>Eurotiomycetes</taxon>
        <taxon>Eurotiomycetidae</taxon>
        <taxon>Eurotiales</taxon>
        <taxon>Aspergillaceae</taxon>
        <taxon>Aspergillus</taxon>
        <taxon>Aspergillus subgen. Circumdati</taxon>
    </lineage>
</organism>
<evidence type="ECO:0000259" key="10">
    <source>
        <dbReference type="PROSITE" id="PS50830"/>
    </source>
</evidence>
<dbReference type="OrthoDB" id="10023235at2759"/>
<accession>A0A317UUS0</accession>
<dbReference type="Pfam" id="PF00650">
    <property type="entry name" value="CRAL_TRIO"/>
    <property type="match status" value="1"/>
</dbReference>
<dbReference type="Gene3D" id="2.30.30.140">
    <property type="match status" value="1"/>
</dbReference>
<dbReference type="Gene3D" id="1.10.8.20">
    <property type="entry name" value="N-terminal domain of phosphatidylinositol transfer protein sec14p"/>
    <property type="match status" value="1"/>
</dbReference>
<evidence type="ECO:0000256" key="4">
    <source>
        <dbReference type="ARBA" id="ARBA00022490"/>
    </source>
</evidence>
<dbReference type="InterPro" id="IPR036865">
    <property type="entry name" value="CRAL-TRIO_dom_sf"/>
</dbReference>
<dbReference type="InterPro" id="IPR011074">
    <property type="entry name" value="CRAL/TRIO_N_dom"/>
</dbReference>
<name>A0A317UUS0_ASPEC</name>
<dbReference type="EMBL" id="MSFU01000034">
    <property type="protein sequence ID" value="PWY63790.1"/>
    <property type="molecule type" value="Genomic_DNA"/>
</dbReference>
<evidence type="ECO:0000259" key="8">
    <source>
        <dbReference type="PROSITE" id="PS50191"/>
    </source>
</evidence>
<gene>
    <name evidence="11" type="ORF">BO83DRAFT_420807</name>
</gene>
<feature type="domain" description="TNase-like" evidence="10">
    <location>
        <begin position="485"/>
        <end position="618"/>
    </location>
</feature>
<dbReference type="Proteomes" id="UP000246171">
    <property type="component" value="Unassembled WGS sequence"/>
</dbReference>
<feature type="compositionally biased region" description="Polar residues" evidence="7">
    <location>
        <begin position="944"/>
        <end position="979"/>
    </location>
</feature>
<dbReference type="GO" id="GO:0004518">
    <property type="term" value="F:nuclease activity"/>
    <property type="evidence" value="ECO:0007669"/>
    <property type="project" value="TreeGrafter"/>
</dbReference>
<evidence type="ECO:0000256" key="6">
    <source>
        <dbReference type="ARBA" id="ARBA00022737"/>
    </source>
</evidence>
<proteinExistence type="predicted"/>
<evidence type="ECO:0000256" key="1">
    <source>
        <dbReference type="ARBA" id="ARBA00004496"/>
    </source>
</evidence>
<dbReference type="SMART" id="SM00516">
    <property type="entry name" value="SEC14"/>
    <property type="match status" value="1"/>
</dbReference>
<dbReference type="InterPro" id="IPR016071">
    <property type="entry name" value="Staphylococal_nuclease_OB-fold"/>
</dbReference>
<dbReference type="GO" id="GO:0003723">
    <property type="term" value="F:RNA binding"/>
    <property type="evidence" value="ECO:0007669"/>
    <property type="project" value="TreeGrafter"/>
</dbReference>
<dbReference type="GO" id="GO:0005829">
    <property type="term" value="C:cytosol"/>
    <property type="evidence" value="ECO:0007669"/>
    <property type="project" value="TreeGrafter"/>
</dbReference>
<dbReference type="GeneID" id="37056914"/>
<feature type="domain" description="Tudor" evidence="9">
    <location>
        <begin position="700"/>
        <end position="760"/>
    </location>
</feature>
<dbReference type="InterPro" id="IPR036273">
    <property type="entry name" value="CRAL/TRIO_N_dom_sf"/>
</dbReference>
<dbReference type="SMART" id="SM00333">
    <property type="entry name" value="TUDOR"/>
    <property type="match status" value="1"/>
</dbReference>
<feature type="compositionally biased region" description="Low complexity" evidence="7">
    <location>
        <begin position="1344"/>
        <end position="1356"/>
    </location>
</feature>
<dbReference type="PROSITE" id="PS50830">
    <property type="entry name" value="TNASE_3"/>
    <property type="match status" value="4"/>
</dbReference>
<dbReference type="FunFam" id="2.40.50.90:FF:000019">
    <property type="entry name" value="Transcription factor (Snd1/p100), putative"/>
    <property type="match status" value="1"/>
</dbReference>
<comment type="subcellular location">
    <subcellularLocation>
        <location evidence="1">Cytoplasm</location>
    </subcellularLocation>
</comment>
<evidence type="ECO:0000313" key="11">
    <source>
        <dbReference type="EMBL" id="PWY63790.1"/>
    </source>
</evidence>
<protein>
    <recommendedName>
        <fullName evidence="2">Probable endonuclease LCL3</fullName>
    </recommendedName>
    <alternativeName>
        <fullName evidence="3">Probable endonuclease lcl3</fullName>
    </alternativeName>
</protein>
<feature type="compositionally biased region" description="Polar residues" evidence="7">
    <location>
        <begin position="633"/>
        <end position="642"/>
    </location>
</feature>
<evidence type="ECO:0000259" key="9">
    <source>
        <dbReference type="PROSITE" id="PS50304"/>
    </source>
</evidence>
<feature type="domain" description="TNase-like" evidence="10">
    <location>
        <begin position="319"/>
        <end position="456"/>
    </location>
</feature>
<dbReference type="RefSeq" id="XP_025383437.1">
    <property type="nucleotide sequence ID" value="XM_025534952.1"/>
</dbReference>
<dbReference type="CDD" id="cd00175">
    <property type="entry name" value="SNc"/>
    <property type="match status" value="3"/>
</dbReference>
<feature type="region of interest" description="Disordered" evidence="7">
    <location>
        <begin position="932"/>
        <end position="991"/>
    </location>
</feature>
<keyword evidence="5" id="KW-0597">Phosphoprotein</keyword>
<keyword evidence="6" id="KW-0677">Repeat</keyword>
<dbReference type="SMART" id="SM01100">
    <property type="entry name" value="CRAL_TRIO_N"/>
    <property type="match status" value="1"/>
</dbReference>
<dbReference type="Pfam" id="PF00567">
    <property type="entry name" value="TUDOR"/>
    <property type="match status" value="1"/>
</dbReference>
<dbReference type="FunFam" id="2.30.30.140:FF:000018">
    <property type="entry name" value="Serine/threonine-protein kinase 31"/>
    <property type="match status" value="1"/>
</dbReference>
<keyword evidence="4" id="KW-0963">Cytoplasm</keyword>
<dbReference type="SUPFAM" id="SSF52087">
    <property type="entry name" value="CRAL/TRIO domain"/>
    <property type="match status" value="1"/>
</dbReference>
<dbReference type="PANTHER" id="PTHR12302">
    <property type="entry name" value="EBNA2 BINDING PROTEIN P100"/>
    <property type="match status" value="1"/>
</dbReference>
<feature type="region of interest" description="Disordered" evidence="7">
    <location>
        <begin position="134"/>
        <end position="154"/>
    </location>
</feature>
<feature type="domain" description="CRAL-TRIO" evidence="8">
    <location>
        <begin position="1084"/>
        <end position="1281"/>
    </location>
</feature>
<dbReference type="InterPro" id="IPR002999">
    <property type="entry name" value="Tudor"/>
</dbReference>
<dbReference type="VEuPathDB" id="FungiDB:BO83DRAFT_420807"/>
<dbReference type="SUPFAM" id="SSF63748">
    <property type="entry name" value="Tudor/PWWP/MBT"/>
    <property type="match status" value="1"/>
</dbReference>
<dbReference type="SUPFAM" id="SSF50199">
    <property type="entry name" value="Staphylococcal nuclease"/>
    <property type="match status" value="5"/>
</dbReference>
<dbReference type="PROSITE" id="PS50304">
    <property type="entry name" value="TUDOR"/>
    <property type="match status" value="1"/>
</dbReference>
<dbReference type="CDD" id="cd00170">
    <property type="entry name" value="SEC14"/>
    <property type="match status" value="1"/>
</dbReference>
<dbReference type="SUPFAM" id="SSF46938">
    <property type="entry name" value="CRAL/TRIO N-terminal domain"/>
    <property type="match status" value="1"/>
</dbReference>
<dbReference type="FunFam" id="2.40.50.90:FF:000010">
    <property type="entry name" value="Ribonuclease"/>
    <property type="match status" value="1"/>
</dbReference>
<feature type="domain" description="TNase-like" evidence="10">
    <location>
        <begin position="168"/>
        <end position="309"/>
    </location>
</feature>
<reference evidence="11" key="1">
    <citation type="submission" date="2016-12" db="EMBL/GenBank/DDBJ databases">
        <title>The genomes of Aspergillus section Nigri reveals drivers in fungal speciation.</title>
        <authorList>
            <consortium name="DOE Joint Genome Institute"/>
            <person name="Vesth T.C."/>
            <person name="Nybo J."/>
            <person name="Theobald S."/>
            <person name="Brandl J."/>
            <person name="Frisvad J.C."/>
            <person name="Nielsen K.F."/>
            <person name="Lyhne E.K."/>
            <person name="Kogle M.E."/>
            <person name="Kuo A."/>
            <person name="Riley R."/>
            <person name="Clum A."/>
            <person name="Nolan M."/>
            <person name="Lipzen A."/>
            <person name="Salamov A."/>
            <person name="Henrissat B."/>
            <person name="Wiebenga A."/>
            <person name="De vries R.P."/>
            <person name="Grigoriev I.V."/>
            <person name="Mortensen U.H."/>
            <person name="Andersen M.R."/>
            <person name="Baker S.E."/>
        </authorList>
    </citation>
    <scope>NUCLEOTIDE SEQUENCE</scope>
    <source>
        <strain evidence="11">CBS 122712</strain>
    </source>
</reference>
<dbReference type="Gene3D" id="3.40.525.10">
    <property type="entry name" value="CRAL-TRIO lipid binding domain"/>
    <property type="match status" value="1"/>
</dbReference>
<evidence type="ECO:0000256" key="5">
    <source>
        <dbReference type="ARBA" id="ARBA00022553"/>
    </source>
</evidence>
<feature type="compositionally biased region" description="Polar residues" evidence="7">
    <location>
        <begin position="1377"/>
        <end position="1389"/>
    </location>
</feature>
<dbReference type="Pfam" id="PF00565">
    <property type="entry name" value="SNase"/>
    <property type="match status" value="3"/>
</dbReference>
<keyword evidence="12" id="KW-1185">Reference proteome</keyword>
<dbReference type="GO" id="GO:0006402">
    <property type="term" value="P:mRNA catabolic process"/>
    <property type="evidence" value="ECO:0007669"/>
    <property type="project" value="TreeGrafter"/>
</dbReference>
<dbReference type="FunFam" id="2.40.50.90:FF:000001">
    <property type="entry name" value="Staphylococcal nuclease domain-containing protein"/>
    <property type="match status" value="1"/>
</dbReference>
<evidence type="ECO:0000256" key="7">
    <source>
        <dbReference type="SAM" id="MobiDB-lite"/>
    </source>
</evidence>
<comment type="caution">
    <text evidence="11">The sequence shown here is derived from an EMBL/GenBank/DDBJ whole genome shotgun (WGS) entry which is preliminary data.</text>
</comment>
<feature type="domain" description="TNase-like" evidence="10">
    <location>
        <begin position="1"/>
        <end position="143"/>
    </location>
</feature>
<evidence type="ECO:0000313" key="12">
    <source>
        <dbReference type="Proteomes" id="UP000246171"/>
    </source>
</evidence>
<feature type="region of interest" description="Disordered" evidence="7">
    <location>
        <begin position="626"/>
        <end position="646"/>
    </location>
</feature>
<dbReference type="GO" id="GO:0005634">
    <property type="term" value="C:nucleus"/>
    <property type="evidence" value="ECO:0007669"/>
    <property type="project" value="TreeGrafter"/>
</dbReference>
<dbReference type="FunFam" id="2.40.50.90:FF:000030">
    <property type="entry name" value="Transcription factor (Snd1/p100), putative"/>
    <property type="match status" value="1"/>
</dbReference>
<dbReference type="InterPro" id="IPR001251">
    <property type="entry name" value="CRAL-TRIO_dom"/>
</dbReference>
<evidence type="ECO:0000256" key="3">
    <source>
        <dbReference type="ARBA" id="ARBA00014651"/>
    </source>
</evidence>
<feature type="region of interest" description="Disordered" evidence="7">
    <location>
        <begin position="1329"/>
        <end position="1389"/>
    </location>
</feature>
<dbReference type="PROSITE" id="PS50191">
    <property type="entry name" value="CRAL_TRIO"/>
    <property type="match status" value="1"/>
</dbReference>
<dbReference type="Pfam" id="PF03765">
    <property type="entry name" value="CRAL_TRIO_N"/>
    <property type="match status" value="1"/>
</dbReference>